<sequence>MSMVPWLGGAWGDALRGSGTDARAVWLQDRVDTWPSDADRAAFQRALSETESHAWTTAEQFTARVLKAYEAYAPDGRTAADLLGHHASTDVDALAHWLHHQDSQWGGTAPVPRLQSAALAALAGARAALGGATIPPRSVVPTRWAQSAERPSAVTAGRWLIRRLVQATPRAP</sequence>
<gene>
    <name evidence="1" type="ORF">CRI93_00145</name>
</gene>
<accession>A0A2H3P3U2</accession>
<dbReference type="Proteomes" id="UP000221024">
    <property type="component" value="Unassembled WGS sequence"/>
</dbReference>
<proteinExistence type="predicted"/>
<reference evidence="1 2" key="1">
    <citation type="submission" date="2017-10" db="EMBL/GenBank/DDBJ databases">
        <title>Draft genome of Longimonas halophila.</title>
        <authorList>
            <person name="Goh K.M."/>
            <person name="Shamsir M.S."/>
            <person name="Lim S.W."/>
        </authorList>
    </citation>
    <scope>NUCLEOTIDE SEQUENCE [LARGE SCALE GENOMIC DNA]</scope>
    <source>
        <strain evidence="1 2">KCTC 42399</strain>
    </source>
</reference>
<keyword evidence="2" id="KW-1185">Reference proteome</keyword>
<dbReference type="AlphaFoldDB" id="A0A2H3P3U2"/>
<organism evidence="1 2">
    <name type="scientific">Longimonas halophila</name>
    <dbReference type="NCBI Taxonomy" id="1469170"/>
    <lineage>
        <taxon>Bacteria</taxon>
        <taxon>Pseudomonadati</taxon>
        <taxon>Rhodothermota</taxon>
        <taxon>Rhodothermia</taxon>
        <taxon>Rhodothermales</taxon>
        <taxon>Salisaetaceae</taxon>
        <taxon>Longimonas</taxon>
    </lineage>
</organism>
<name>A0A2H3P3U2_9BACT</name>
<comment type="caution">
    <text evidence="1">The sequence shown here is derived from an EMBL/GenBank/DDBJ whole genome shotgun (WGS) entry which is preliminary data.</text>
</comment>
<protein>
    <submittedName>
        <fullName evidence="1">Uncharacterized protein</fullName>
    </submittedName>
</protein>
<evidence type="ECO:0000313" key="1">
    <source>
        <dbReference type="EMBL" id="PEN09179.1"/>
    </source>
</evidence>
<dbReference type="EMBL" id="PDEP01000001">
    <property type="protein sequence ID" value="PEN09179.1"/>
    <property type="molecule type" value="Genomic_DNA"/>
</dbReference>
<evidence type="ECO:0000313" key="2">
    <source>
        <dbReference type="Proteomes" id="UP000221024"/>
    </source>
</evidence>